<dbReference type="EMBL" id="CP092625">
    <property type="protein sequence ID" value="UMM39600.1"/>
    <property type="molecule type" value="Genomic_DNA"/>
</dbReference>
<feature type="signal peptide" evidence="2">
    <location>
        <begin position="1"/>
        <end position="20"/>
    </location>
</feature>
<sequence length="1008" mass="105842">MLPKALCILIASIIFGVINADVLSDPNYRIFRDISSIRQRVTDRPVKNVSTTELPTYYEQNYKISQRVKRQACAASCPPLTKATTPAYDGLIATENFYIEYSTDASGCPIADLTCVGGDMATLDYADGNGDVITLGDGGDDYNILEAQLKCFAFGWAAPTAIEAIDGNTLNCNVLTDIPVTTTTSTSTETTSTSTPTSTNSSTTVPRTACCPTGGYWSDWAADAPCATSCGSCSQQIYRRVCLTQADCGDCTGVDVKVENCNVGVCYFPLDSCCAGYKATVSGTLHICGPQPNTTMPAANDETCCPLEGIWGAWTEWSACTGTTCGNCDGSRTRTRICASESYCSCSGDTTESEFCRTLSTWSEWTTTDTCNQTSCGACQTQTFTRTCQKTSGCFCMGEATKTEYCNLAPCSSTTVCCNSLTSTTVNGVAICGPLPDAEVETDPVPCTTDTPTCCVLGGVWSEWSSGDACNDTCGNCGTTTLSRVCLSNDYNCECSGSTTKEAECSPAPCPFPRTTCCGARKKVIVGRTFQCSSADDSDPTPSTLCATDCCPAAGGYWSEWTTGAACPTTCGSCSTTTQNRVCLSPSTCPCQGVSSRAVNCGIGVCYFPDDSCCAGYSATVVGTQHVCGPQPNYTTPYAPYDPTCTDDCCPETGIWSEWTLSPAQCRDYCGSCGNQTRTRTCTSEADGCPCQGETTITEPCGTGVCYFPRLSCCPGFTATVEGSNHICGPLTTAVADPDKLNTCGVTCCPSAGIWGEWVSTAGCNDTCGSCGTETRKRKCLSLQYGCACTGDDTDTSVCASSVCLFPRTSCCAGFKKMVNITARAFYCGPLPVVPAFNPEQTTCCDPEKTGLWNDWGSWSTCSATCGGCGTQSRNRTCASAPYGCPCTGDSLETQSCGKQVCTTGSQCCAGKFVATGYDGAQYCQDSTPETCAGTWTEWAQIDGAVCNDTCGNCGVIPTQRYCFPSGCQCSGAYTGSQACANSVCLFPRTSCCAPYKKKIVGKAFACA</sequence>
<dbReference type="PANTHER" id="PTHR31936:SF2">
    <property type="entry name" value="FLO11 DOMAIN-CONTAINING PROTEIN"/>
    <property type="match status" value="1"/>
</dbReference>
<gene>
    <name evidence="3" type="ORF">L5515_016582</name>
</gene>
<dbReference type="Pfam" id="PF00090">
    <property type="entry name" value="TSP_1"/>
    <property type="match status" value="4"/>
</dbReference>
<dbReference type="PANTHER" id="PTHR31936">
    <property type="entry name" value="PROTEIN CBG18744"/>
    <property type="match status" value="1"/>
</dbReference>
<dbReference type="InterPro" id="IPR000884">
    <property type="entry name" value="TSP1_rpt"/>
</dbReference>
<keyword evidence="4" id="KW-1185">Reference proteome</keyword>
<dbReference type="PRINTS" id="PR01705">
    <property type="entry name" value="TSP1REPEAT"/>
</dbReference>
<protein>
    <submittedName>
        <fullName evidence="3">Uncharacterized protein</fullName>
    </submittedName>
</protein>
<feature type="region of interest" description="Disordered" evidence="1">
    <location>
        <begin position="183"/>
        <end position="205"/>
    </location>
</feature>
<organism evidence="3 4">
    <name type="scientific">Caenorhabditis briggsae</name>
    <dbReference type="NCBI Taxonomy" id="6238"/>
    <lineage>
        <taxon>Eukaryota</taxon>
        <taxon>Metazoa</taxon>
        <taxon>Ecdysozoa</taxon>
        <taxon>Nematoda</taxon>
        <taxon>Chromadorea</taxon>
        <taxon>Rhabditida</taxon>
        <taxon>Rhabditina</taxon>
        <taxon>Rhabditomorpha</taxon>
        <taxon>Rhabditoidea</taxon>
        <taxon>Rhabditidae</taxon>
        <taxon>Peloderinae</taxon>
        <taxon>Caenorhabditis</taxon>
    </lineage>
</organism>
<keyword evidence="2" id="KW-0732">Signal</keyword>
<dbReference type="InterPro" id="IPR036383">
    <property type="entry name" value="TSP1_rpt_sf"/>
</dbReference>
<dbReference type="Gene3D" id="2.20.100.10">
    <property type="entry name" value="Thrombospondin type-1 (TSP1) repeat"/>
    <property type="match status" value="1"/>
</dbReference>
<feature type="compositionally biased region" description="Low complexity" evidence="1">
    <location>
        <begin position="183"/>
        <end position="204"/>
    </location>
</feature>
<proteinExistence type="predicted"/>
<dbReference type="Proteomes" id="UP000829354">
    <property type="component" value="Chromosome X"/>
</dbReference>
<evidence type="ECO:0000256" key="1">
    <source>
        <dbReference type="SAM" id="MobiDB-lite"/>
    </source>
</evidence>
<accession>A0AAE9FHC6</accession>
<name>A0AAE9FHC6_CAEBR</name>
<evidence type="ECO:0000313" key="4">
    <source>
        <dbReference type="Proteomes" id="UP000829354"/>
    </source>
</evidence>
<evidence type="ECO:0000256" key="2">
    <source>
        <dbReference type="SAM" id="SignalP"/>
    </source>
</evidence>
<dbReference type="SMART" id="SM00209">
    <property type="entry name" value="TSP1"/>
    <property type="match status" value="8"/>
</dbReference>
<dbReference type="AlphaFoldDB" id="A0AAE9FHC6"/>
<reference evidence="3 4" key="1">
    <citation type="submission" date="2022-04" db="EMBL/GenBank/DDBJ databases">
        <title>Chromosome-level reference genomes for two strains of Caenorhabditis briggsae: an improved platform for comparative genomics.</title>
        <authorList>
            <person name="Stevens L."/>
            <person name="Andersen E."/>
        </authorList>
    </citation>
    <scope>NUCLEOTIDE SEQUENCE [LARGE SCALE GENOMIC DNA]</scope>
    <source>
        <strain evidence="3">VX34</strain>
        <tissue evidence="3">Whole-organism</tissue>
    </source>
</reference>
<evidence type="ECO:0000313" key="3">
    <source>
        <dbReference type="EMBL" id="UMM39600.1"/>
    </source>
</evidence>
<dbReference type="SUPFAM" id="SSF82895">
    <property type="entry name" value="TSP-1 type 1 repeat"/>
    <property type="match status" value="2"/>
</dbReference>
<feature type="chain" id="PRO_5042095179" evidence="2">
    <location>
        <begin position="21"/>
        <end position="1008"/>
    </location>
</feature>